<evidence type="ECO:0000256" key="1">
    <source>
        <dbReference type="SAM" id="MobiDB-lite"/>
    </source>
</evidence>
<dbReference type="GO" id="GO:0003676">
    <property type="term" value="F:nucleic acid binding"/>
    <property type="evidence" value="ECO:0007669"/>
    <property type="project" value="InterPro"/>
</dbReference>
<dbReference type="EMBL" id="BSYR01000035">
    <property type="protein sequence ID" value="GMJ01094.1"/>
    <property type="molecule type" value="Genomic_DNA"/>
</dbReference>
<dbReference type="Pfam" id="PF14223">
    <property type="entry name" value="Retrotran_gag_2"/>
    <property type="match status" value="1"/>
</dbReference>
<feature type="region of interest" description="Disordered" evidence="1">
    <location>
        <begin position="266"/>
        <end position="289"/>
    </location>
</feature>
<dbReference type="PANTHER" id="PTHR47481:SF30">
    <property type="entry name" value="CCHC-TYPE DOMAIN-CONTAINING PROTEIN"/>
    <property type="match status" value="1"/>
</dbReference>
<gene>
    <name evidence="2" type="ORF">HRI_003778600</name>
</gene>
<evidence type="ECO:0000313" key="2">
    <source>
        <dbReference type="EMBL" id="GMJ01094.1"/>
    </source>
</evidence>
<protein>
    <recommendedName>
        <fullName evidence="4">CCHC-type domain-containing protein</fullName>
    </recommendedName>
</protein>
<dbReference type="GO" id="GO:0008270">
    <property type="term" value="F:zinc ion binding"/>
    <property type="evidence" value="ECO:0007669"/>
    <property type="project" value="InterPro"/>
</dbReference>
<evidence type="ECO:0008006" key="4">
    <source>
        <dbReference type="Google" id="ProtNLM"/>
    </source>
</evidence>
<feature type="compositionally biased region" description="Polar residues" evidence="1">
    <location>
        <begin position="279"/>
        <end position="289"/>
    </location>
</feature>
<reference evidence="2" key="1">
    <citation type="submission" date="2023-05" db="EMBL/GenBank/DDBJ databases">
        <title>Genome and transcriptome analyses reveal genes involved in the formation of fine ridges on petal epidermal cells in Hibiscus trionum.</title>
        <authorList>
            <person name="Koshimizu S."/>
            <person name="Masuda S."/>
            <person name="Ishii T."/>
            <person name="Shirasu K."/>
            <person name="Hoshino A."/>
            <person name="Arita M."/>
        </authorList>
    </citation>
    <scope>NUCLEOTIDE SEQUENCE</scope>
    <source>
        <strain evidence="2">Hamamatsu line</strain>
    </source>
</reference>
<evidence type="ECO:0000313" key="3">
    <source>
        <dbReference type="Proteomes" id="UP001165190"/>
    </source>
</evidence>
<dbReference type="SUPFAM" id="SSF57756">
    <property type="entry name" value="Retrovirus zinc finger-like domains"/>
    <property type="match status" value="1"/>
</dbReference>
<keyword evidence="3" id="KW-1185">Reference proteome</keyword>
<dbReference type="Proteomes" id="UP001165190">
    <property type="component" value="Unassembled WGS sequence"/>
</dbReference>
<name>A0A9W7IW85_HIBTR</name>
<proteinExistence type="predicted"/>
<dbReference type="OrthoDB" id="1845088at2759"/>
<accession>A0A9W7IW85</accession>
<sequence>MAESSSTSYSKPFTNKTISIRLDDTNYLLWRQQVLFAIESLALVYHIDGTLTIPPQNVCSEKGNIVLNEEYVAYKQQDFAFCSWLLSSIGPSILPSLVSCKTALEIWEKVQQLFYVSLTTRTVHVHCSLRNLRKRDQSMKEYLAQVQSICDSLAACGNPLIDTMHISAILSGLSPEYEPVVITSSQQPYKLDGVCSILLDTEARQQEFLNQSFLVNMAQRPTLAQGPILFWPNLYHTQYGSFGQFPLSFQKTQDVSHGRMFQDQGRGFQGQRPVLDQRPQGSVPSYTRGASVSFQGRGRGFAGRSRVQCQKCEKYGHLANRCYF</sequence>
<dbReference type="InterPro" id="IPR036875">
    <property type="entry name" value="Znf_CCHC_sf"/>
</dbReference>
<dbReference type="AlphaFoldDB" id="A0A9W7IW85"/>
<comment type="caution">
    <text evidence="2">The sequence shown here is derived from an EMBL/GenBank/DDBJ whole genome shotgun (WGS) entry which is preliminary data.</text>
</comment>
<organism evidence="2 3">
    <name type="scientific">Hibiscus trionum</name>
    <name type="common">Flower of an hour</name>
    <dbReference type="NCBI Taxonomy" id="183268"/>
    <lineage>
        <taxon>Eukaryota</taxon>
        <taxon>Viridiplantae</taxon>
        <taxon>Streptophyta</taxon>
        <taxon>Embryophyta</taxon>
        <taxon>Tracheophyta</taxon>
        <taxon>Spermatophyta</taxon>
        <taxon>Magnoliopsida</taxon>
        <taxon>eudicotyledons</taxon>
        <taxon>Gunneridae</taxon>
        <taxon>Pentapetalae</taxon>
        <taxon>rosids</taxon>
        <taxon>malvids</taxon>
        <taxon>Malvales</taxon>
        <taxon>Malvaceae</taxon>
        <taxon>Malvoideae</taxon>
        <taxon>Hibiscus</taxon>
    </lineage>
</organism>
<dbReference type="PANTHER" id="PTHR47481">
    <property type="match status" value="1"/>
</dbReference>